<dbReference type="OrthoDB" id="962301at2"/>
<dbReference type="PRINTS" id="PR00618">
    <property type="entry name" value="DKSAZNFINGER"/>
</dbReference>
<dbReference type="PROSITE" id="PS01102">
    <property type="entry name" value="ZF_DKSA_1"/>
    <property type="match status" value="1"/>
</dbReference>
<proteinExistence type="predicted"/>
<name>A0A285VR51_9GAMM</name>
<keyword evidence="2" id="KW-0863">Zinc-finger</keyword>
<organism evidence="6 7">
    <name type="scientific">Chromohalobacter canadensis</name>
    <dbReference type="NCBI Taxonomy" id="141389"/>
    <lineage>
        <taxon>Bacteria</taxon>
        <taxon>Pseudomonadati</taxon>
        <taxon>Pseudomonadota</taxon>
        <taxon>Gammaproteobacteria</taxon>
        <taxon>Oceanospirillales</taxon>
        <taxon>Halomonadaceae</taxon>
        <taxon>Chromohalobacter</taxon>
    </lineage>
</organism>
<feature type="zinc finger region" description="dksA C4-type" evidence="4">
    <location>
        <begin position="35"/>
        <end position="59"/>
    </location>
</feature>
<dbReference type="Gene3D" id="1.20.120.910">
    <property type="entry name" value="DksA, coiled-coil domain"/>
    <property type="match status" value="1"/>
</dbReference>
<evidence type="ECO:0000256" key="1">
    <source>
        <dbReference type="ARBA" id="ARBA00022723"/>
    </source>
</evidence>
<evidence type="ECO:0000313" key="7">
    <source>
        <dbReference type="Proteomes" id="UP000219023"/>
    </source>
</evidence>
<dbReference type="InterPro" id="IPR012783">
    <property type="entry name" value="Znf_C4_TraR"/>
</dbReference>
<evidence type="ECO:0000256" key="2">
    <source>
        <dbReference type="ARBA" id="ARBA00022771"/>
    </source>
</evidence>
<dbReference type="Pfam" id="PF01258">
    <property type="entry name" value="zf-dskA_traR"/>
    <property type="match status" value="1"/>
</dbReference>
<keyword evidence="1" id="KW-0479">Metal-binding</keyword>
<dbReference type="PANTHER" id="PTHR38777:SF1">
    <property type="entry name" value="DNAK SUPPRESSOR PROTEIN"/>
    <property type="match status" value="1"/>
</dbReference>
<keyword evidence="3" id="KW-0862">Zinc</keyword>
<dbReference type="GO" id="GO:0008270">
    <property type="term" value="F:zinc ion binding"/>
    <property type="evidence" value="ECO:0007669"/>
    <property type="project" value="UniProtKB-KW"/>
</dbReference>
<dbReference type="InterPro" id="IPR020458">
    <property type="entry name" value="Znf_DskA_TraR_CS"/>
</dbReference>
<dbReference type="Proteomes" id="UP000219023">
    <property type="component" value="Unassembled WGS sequence"/>
</dbReference>
<protein>
    <submittedName>
        <fullName evidence="6">Transcriptional regulator, TraR/DksA family</fullName>
    </submittedName>
</protein>
<reference evidence="6 7" key="1">
    <citation type="submission" date="2017-08" db="EMBL/GenBank/DDBJ databases">
        <authorList>
            <person name="de Groot N.N."/>
        </authorList>
    </citation>
    <scope>NUCLEOTIDE SEQUENCE [LARGE SCALE GENOMIC DNA]</scope>
    <source>
        <strain evidence="6 7">USBA 855</strain>
    </source>
</reference>
<gene>
    <name evidence="6" type="ORF">SAMN05421509_10733</name>
</gene>
<dbReference type="EMBL" id="OBQJ01000007">
    <property type="protein sequence ID" value="SOC56423.1"/>
    <property type="molecule type" value="Genomic_DNA"/>
</dbReference>
<accession>A0A285VR51</accession>
<dbReference type="InterPro" id="IPR020460">
    <property type="entry name" value="Znf_C4-type_bac"/>
</dbReference>
<evidence type="ECO:0000313" key="6">
    <source>
        <dbReference type="EMBL" id="SOC56423.1"/>
    </source>
</evidence>
<dbReference type="PROSITE" id="PS51128">
    <property type="entry name" value="ZF_DKSA_2"/>
    <property type="match status" value="1"/>
</dbReference>
<evidence type="ECO:0000256" key="4">
    <source>
        <dbReference type="PROSITE-ProRule" id="PRU00510"/>
    </source>
</evidence>
<dbReference type="InterPro" id="IPR000962">
    <property type="entry name" value="Znf_DskA_TraR"/>
</dbReference>
<dbReference type="PANTHER" id="PTHR38777">
    <property type="entry name" value="FELS-2 PROPHAGE PROTEIN"/>
    <property type="match status" value="1"/>
</dbReference>
<evidence type="ECO:0000259" key="5">
    <source>
        <dbReference type="Pfam" id="PF01258"/>
    </source>
</evidence>
<feature type="domain" description="Zinc finger DksA/TraR C4-type" evidence="5">
    <location>
        <begin position="35"/>
        <end position="64"/>
    </location>
</feature>
<dbReference type="GO" id="GO:1900378">
    <property type="term" value="P:positive regulation of secondary metabolite biosynthetic process"/>
    <property type="evidence" value="ECO:0007669"/>
    <property type="project" value="TreeGrafter"/>
</dbReference>
<dbReference type="AlphaFoldDB" id="A0A285VR51"/>
<sequence length="74" mass="8338">MADNADRATDLAQQHVDAALADRTWIGVDWARAECEECGEEIPAARREAAPWARTCIECQSIREGRNKHVRQAF</sequence>
<dbReference type="RefSeq" id="WP_097023373.1">
    <property type="nucleotide sequence ID" value="NZ_OBQJ01000007.1"/>
</dbReference>
<dbReference type="NCBIfam" id="TIGR02419">
    <property type="entry name" value="C4_traR_proteo"/>
    <property type="match status" value="1"/>
</dbReference>
<dbReference type="SUPFAM" id="SSF57716">
    <property type="entry name" value="Glucocorticoid receptor-like (DNA-binding domain)"/>
    <property type="match status" value="1"/>
</dbReference>
<evidence type="ECO:0000256" key="3">
    <source>
        <dbReference type="ARBA" id="ARBA00022833"/>
    </source>
</evidence>